<sequence length="264" mass="29635">PRPTLTTPLLTPLRGVLLLEYPIVGHGEAFLIDFSWAGKAGFAKYPRSLSSSISLRSTTPERHDRGGYIIGASDMFKRARVQSGHLNIDHDHAHSTNHPTRFSPHLQSNNNSSSQKDSMGRSTKNSAKSRQIVEPEPVVEAEDDVDVNCFFFSEHNSDHITFTLNIARSKFTKPLESLLEDVATKLIRHYKFDSDISTIRFYTLKTPLQAEDVDEDWVGSVDNIKAIAKFRQPTTRIKTILGAVESFDEEALHLLITAEEDMTV</sequence>
<reference evidence="2 3" key="1">
    <citation type="submission" date="2019-02" db="EMBL/GenBank/DDBJ databases">
        <title>Genome sequencing of the rare red list fungi Antrodiella citrinella (Flaviporus citrinellus).</title>
        <authorList>
            <person name="Buettner E."/>
            <person name="Kellner H."/>
        </authorList>
    </citation>
    <scope>NUCLEOTIDE SEQUENCE [LARGE SCALE GENOMIC DNA]</scope>
    <source>
        <strain evidence="2 3">DSM 108506</strain>
    </source>
</reference>
<protein>
    <submittedName>
        <fullName evidence="2">Uncharacterized protein</fullName>
    </submittedName>
</protein>
<comment type="caution">
    <text evidence="2">The sequence shown here is derived from an EMBL/GenBank/DDBJ whole genome shotgun (WGS) entry which is preliminary data.</text>
</comment>
<feature type="non-terminal residue" evidence="2">
    <location>
        <position position="1"/>
    </location>
</feature>
<keyword evidence="3" id="KW-1185">Reference proteome</keyword>
<evidence type="ECO:0000313" key="3">
    <source>
        <dbReference type="Proteomes" id="UP000308730"/>
    </source>
</evidence>
<evidence type="ECO:0000313" key="2">
    <source>
        <dbReference type="EMBL" id="THH23045.1"/>
    </source>
</evidence>
<gene>
    <name evidence="2" type="ORF">EUX98_g8132</name>
</gene>
<dbReference type="AlphaFoldDB" id="A0A4S4MCM6"/>
<dbReference type="Proteomes" id="UP000308730">
    <property type="component" value="Unassembled WGS sequence"/>
</dbReference>
<dbReference type="EMBL" id="SGPM01000404">
    <property type="protein sequence ID" value="THH23045.1"/>
    <property type="molecule type" value="Genomic_DNA"/>
</dbReference>
<evidence type="ECO:0000256" key="1">
    <source>
        <dbReference type="SAM" id="MobiDB-lite"/>
    </source>
</evidence>
<proteinExistence type="predicted"/>
<organism evidence="2 3">
    <name type="scientific">Antrodiella citrinella</name>
    <dbReference type="NCBI Taxonomy" id="2447956"/>
    <lineage>
        <taxon>Eukaryota</taxon>
        <taxon>Fungi</taxon>
        <taxon>Dikarya</taxon>
        <taxon>Basidiomycota</taxon>
        <taxon>Agaricomycotina</taxon>
        <taxon>Agaricomycetes</taxon>
        <taxon>Polyporales</taxon>
        <taxon>Steccherinaceae</taxon>
        <taxon>Antrodiella</taxon>
    </lineage>
</organism>
<accession>A0A4S4MCM6</accession>
<feature type="region of interest" description="Disordered" evidence="1">
    <location>
        <begin position="89"/>
        <end position="137"/>
    </location>
</feature>
<name>A0A4S4MCM6_9APHY</name>
<feature type="compositionally biased region" description="Polar residues" evidence="1">
    <location>
        <begin position="115"/>
        <end position="129"/>
    </location>
</feature>